<accession>A0ABX1W3V4</accession>
<evidence type="ECO:0000259" key="1">
    <source>
        <dbReference type="PROSITE" id="PS50206"/>
    </source>
</evidence>
<dbReference type="PANTHER" id="PTHR43031:SF1">
    <property type="entry name" value="PYRIDINE NUCLEOTIDE-DISULPHIDE OXIDOREDUCTASE"/>
    <property type="match status" value="1"/>
</dbReference>
<comment type="caution">
    <text evidence="2">The sequence shown here is derived from an EMBL/GenBank/DDBJ whole genome shotgun (WGS) entry which is preliminary data.</text>
</comment>
<proteinExistence type="predicted"/>
<dbReference type="CDD" id="cd00158">
    <property type="entry name" value="RHOD"/>
    <property type="match status" value="1"/>
</dbReference>
<dbReference type="Gene3D" id="3.40.250.10">
    <property type="entry name" value="Rhodanese-like domain"/>
    <property type="match status" value="1"/>
</dbReference>
<dbReference type="Pfam" id="PF00581">
    <property type="entry name" value="Rhodanese"/>
    <property type="match status" value="1"/>
</dbReference>
<reference evidence="2 3" key="1">
    <citation type="submission" date="2020-05" db="EMBL/GenBank/DDBJ databases">
        <authorList>
            <person name="Khan S.A."/>
            <person name="Jeon C.O."/>
            <person name="Chun B.H."/>
        </authorList>
    </citation>
    <scope>NUCLEOTIDE SEQUENCE [LARGE SCALE GENOMIC DNA]</scope>
    <source>
        <strain evidence="2 3">S1162</strain>
    </source>
</reference>
<dbReference type="InterPro" id="IPR036873">
    <property type="entry name" value="Rhodanese-like_dom_sf"/>
</dbReference>
<dbReference type="SUPFAM" id="SSF52821">
    <property type="entry name" value="Rhodanese/Cell cycle control phosphatase"/>
    <property type="match status" value="1"/>
</dbReference>
<evidence type="ECO:0000313" key="3">
    <source>
        <dbReference type="Proteomes" id="UP000566071"/>
    </source>
</evidence>
<feature type="domain" description="Rhodanese" evidence="1">
    <location>
        <begin position="15"/>
        <end position="100"/>
    </location>
</feature>
<keyword evidence="3" id="KW-1185">Reference proteome</keyword>
<dbReference type="Proteomes" id="UP000566071">
    <property type="component" value="Unassembled WGS sequence"/>
</dbReference>
<dbReference type="RefSeq" id="WP_175270023.1">
    <property type="nucleotide sequence ID" value="NZ_JABFCR010000041.1"/>
</dbReference>
<protein>
    <submittedName>
        <fullName evidence="2">Rhodanese-like domain-containing protein</fullName>
    </submittedName>
</protein>
<sequence>MQQIDAQSFDSKLKGNEPLILLDVREEIEYHTYNIGGKNIPLSQLTEKLALVSPNKSDEIIVICKAGLRSQTAQAILLQNGFTNVKNLTGGLLAMQRLQA</sequence>
<dbReference type="EMBL" id="JABFCR010000041">
    <property type="protein sequence ID" value="NNU34341.1"/>
    <property type="molecule type" value="Genomic_DNA"/>
</dbReference>
<organism evidence="2 3">
    <name type="scientific">Mucilaginibacter humi</name>
    <dbReference type="NCBI Taxonomy" id="2732510"/>
    <lineage>
        <taxon>Bacteria</taxon>
        <taxon>Pseudomonadati</taxon>
        <taxon>Bacteroidota</taxon>
        <taxon>Sphingobacteriia</taxon>
        <taxon>Sphingobacteriales</taxon>
        <taxon>Sphingobacteriaceae</taxon>
        <taxon>Mucilaginibacter</taxon>
    </lineage>
</organism>
<gene>
    <name evidence="2" type="ORF">HK413_09645</name>
</gene>
<dbReference type="InterPro" id="IPR001763">
    <property type="entry name" value="Rhodanese-like_dom"/>
</dbReference>
<name>A0ABX1W3V4_9SPHI</name>
<dbReference type="PROSITE" id="PS50206">
    <property type="entry name" value="RHODANESE_3"/>
    <property type="match status" value="1"/>
</dbReference>
<dbReference type="PANTHER" id="PTHR43031">
    <property type="entry name" value="FAD-DEPENDENT OXIDOREDUCTASE"/>
    <property type="match status" value="1"/>
</dbReference>
<dbReference type="SMART" id="SM00450">
    <property type="entry name" value="RHOD"/>
    <property type="match status" value="1"/>
</dbReference>
<dbReference type="InterPro" id="IPR050229">
    <property type="entry name" value="GlpE_sulfurtransferase"/>
</dbReference>
<evidence type="ECO:0000313" key="2">
    <source>
        <dbReference type="EMBL" id="NNU34341.1"/>
    </source>
</evidence>